<keyword evidence="2" id="KW-1185">Reference proteome</keyword>
<name>A0AAE0DJB8_9LECA</name>
<dbReference type="EMBL" id="JASNWA010000008">
    <property type="protein sequence ID" value="KAK3171701.1"/>
    <property type="molecule type" value="Genomic_DNA"/>
</dbReference>
<evidence type="ECO:0000313" key="2">
    <source>
        <dbReference type="Proteomes" id="UP001276659"/>
    </source>
</evidence>
<dbReference type="AlphaFoldDB" id="A0AAE0DJB8"/>
<proteinExistence type="predicted"/>
<dbReference type="Proteomes" id="UP001276659">
    <property type="component" value="Unassembled WGS sequence"/>
</dbReference>
<comment type="caution">
    <text evidence="1">The sequence shown here is derived from an EMBL/GenBank/DDBJ whole genome shotgun (WGS) entry which is preliminary data.</text>
</comment>
<evidence type="ECO:0000313" key="1">
    <source>
        <dbReference type="EMBL" id="KAK3171701.1"/>
    </source>
</evidence>
<gene>
    <name evidence="1" type="ORF">OEA41_003785</name>
</gene>
<protein>
    <submittedName>
        <fullName evidence="1">Uncharacterized protein</fullName>
    </submittedName>
</protein>
<accession>A0AAE0DJB8</accession>
<sequence>MVKRDCRSEPSSGRKIADISADVSAQFDWTESPLDENRFHARACLLSLLWVNSKMSMSASAPATPKKVSNGVKLAEDSDTDSEAETVVHRKLAEIHGRSKLKEKLLDRLAELLSRQKTAPGARAVHIAATGLTEQGAGATIYVAKNGGLDKVDVDMLRLLQI</sequence>
<organism evidence="1 2">
    <name type="scientific">Lepraria neglecta</name>
    <dbReference type="NCBI Taxonomy" id="209136"/>
    <lineage>
        <taxon>Eukaryota</taxon>
        <taxon>Fungi</taxon>
        <taxon>Dikarya</taxon>
        <taxon>Ascomycota</taxon>
        <taxon>Pezizomycotina</taxon>
        <taxon>Lecanoromycetes</taxon>
        <taxon>OSLEUM clade</taxon>
        <taxon>Lecanoromycetidae</taxon>
        <taxon>Lecanorales</taxon>
        <taxon>Lecanorineae</taxon>
        <taxon>Stereocaulaceae</taxon>
        <taxon>Lepraria</taxon>
    </lineage>
</organism>
<reference evidence="1" key="1">
    <citation type="submission" date="2022-11" db="EMBL/GenBank/DDBJ databases">
        <title>Chromosomal genome sequence assembly and mating type (MAT) locus characterization of the leprose asexual lichenized fungus Lepraria neglecta (Nyl.) Erichsen.</title>
        <authorList>
            <person name="Allen J.L."/>
            <person name="Pfeffer B."/>
        </authorList>
    </citation>
    <scope>NUCLEOTIDE SEQUENCE</scope>
    <source>
        <strain evidence="1">Allen 5258</strain>
    </source>
</reference>